<dbReference type="EMBL" id="RKQN01000001">
    <property type="protein sequence ID" value="RPE81849.1"/>
    <property type="molecule type" value="Genomic_DNA"/>
</dbReference>
<evidence type="ECO:0000313" key="2">
    <source>
        <dbReference type="Proteomes" id="UP000269708"/>
    </source>
</evidence>
<gene>
    <name evidence="1" type="ORF">EDC50_1051</name>
</gene>
<dbReference type="RefSeq" id="WP_123769368.1">
    <property type="nucleotide sequence ID" value="NZ_RKQN01000001.1"/>
</dbReference>
<protein>
    <submittedName>
        <fullName evidence="1">Uncharacterized protein</fullName>
    </submittedName>
</protein>
<organism evidence="1 2">
    <name type="scientific">Vulcaniibacterium tengchongense</name>
    <dbReference type="NCBI Taxonomy" id="1273429"/>
    <lineage>
        <taxon>Bacteria</taxon>
        <taxon>Pseudomonadati</taxon>
        <taxon>Pseudomonadota</taxon>
        <taxon>Gammaproteobacteria</taxon>
        <taxon>Lysobacterales</taxon>
        <taxon>Lysobacteraceae</taxon>
        <taxon>Vulcaniibacterium</taxon>
    </lineage>
</organism>
<proteinExistence type="predicted"/>
<dbReference type="AlphaFoldDB" id="A0A3N4VPN3"/>
<name>A0A3N4VPN3_9GAMM</name>
<dbReference type="OrthoDB" id="5438497at2"/>
<keyword evidence="2" id="KW-1185">Reference proteome</keyword>
<reference evidence="1 2" key="1">
    <citation type="submission" date="2018-11" db="EMBL/GenBank/DDBJ databases">
        <title>Genomic Encyclopedia of Type Strains, Phase IV (KMG-IV): sequencing the most valuable type-strain genomes for metagenomic binning, comparative biology and taxonomic classification.</title>
        <authorList>
            <person name="Goeker M."/>
        </authorList>
    </citation>
    <scope>NUCLEOTIDE SEQUENCE [LARGE SCALE GENOMIC DNA]</scope>
    <source>
        <strain evidence="1 2">DSM 25623</strain>
    </source>
</reference>
<sequence>MSRILLIEIGGAAAPLPAVTPAADVPATWAAAVYTPPPLPAPANFTAAPITDGVVLTWSAIAANAAAYAIERAPDNAGQPGAWSEIARTSDLRYSASLAGGTVSWWRVRAIVYGRPANYTAPLQATPNYNNKFFQQESQPAATYPGDQWYQPSTRLTRTWSGSAWVITADNSLELQQSSVLVKNGGFDAGTEGWMLGESWHYEASSNVAFLGTAGIVKAPAVPGSETFSDYFAVAPNDLIVAECMARNLWGGANGSLWLMLWWYDVTGAMIGDTVGMEYGAGQAVGGSGWRKLVQAARAPLNAAKARIGVRVGGHTAGYWCVDQFRAVRQENPFGVSGNLLPNANCGGINGALHPWAMAWNPGGANASLTNKRMGIHGGPYWTLDGAVGQLSVREAGTGTGTPGVVDFFNHEYIPVTPGARYEFHCKMAQHRCAVQVLVVWYDANKTPVAESGTPYIGPNNKGGKGEDDYPLYGSFAVAPANARYARLAFRKTVTQHGSDSYFWVIKPYFGVATATQIDFTPWSTSATYTADEIGSGVEFGVVSQSDLWDAGSARRIGLRIPGSNHRLGDQRNLMASLTSAYGSVRNTTALSATSAGAVHVNAFTKRFGAFSVAYNAVSNAVTGLTPSIRYVIYCFDPDYTGGTKQWFAGPNPDIVMQQGDGVVIAGEVTIPTSGTGTGGGGSGGGNDWCVDADMVLPDGRRAGDIVPGEAIACWNEDAVQPGIVHLLVESNTLMADQPCLRLATASGAAVVASTSTPMTLRDGRTIPLPDMLGEDALVRHADGTLAWEPVTALVDAGPRTVAKLRVHQRCYFAGETTSATVATHNPTYKP</sequence>
<comment type="caution">
    <text evidence="1">The sequence shown here is derived from an EMBL/GenBank/DDBJ whole genome shotgun (WGS) entry which is preliminary data.</text>
</comment>
<accession>A0A3N4VPN3</accession>
<dbReference type="Gene3D" id="2.60.120.260">
    <property type="entry name" value="Galactose-binding domain-like"/>
    <property type="match status" value="1"/>
</dbReference>
<dbReference type="Proteomes" id="UP000269708">
    <property type="component" value="Unassembled WGS sequence"/>
</dbReference>
<evidence type="ECO:0000313" key="1">
    <source>
        <dbReference type="EMBL" id="RPE81849.1"/>
    </source>
</evidence>